<dbReference type="InterPro" id="IPR000952">
    <property type="entry name" value="AB_hydrolase_4_CS"/>
</dbReference>
<dbReference type="PANTHER" id="PTHR10794">
    <property type="entry name" value="ABHYDROLASE DOMAIN-CONTAINING PROTEIN"/>
    <property type="match status" value="1"/>
</dbReference>
<sequence>MPLVNSDYNPPHFFKNGHLSTIYAGLFREVTGLVQKRERIHLPDGDFLNLDWSFSNRISNSVTVLLHGLEGNAQRAYILGSAKALTESGHDVCAVNFRGCSGEPNTTYRSYHSGATEDLKAILDHILNTKEYGKIYLKGFSLGGNLLLKYLGEGNTVPSELKGAVAISVPCRLDDSLHQLLSFKNIAYAVRFKKNLIEKLKAKQKLFPSKILDADIQKIKTLKDFDDVYTSKAHGFKDAMDYYTQCSARQFLGGIKVPSLIINAKNDSFLGKACYPIKEAEDNQNVYLEIPKYGGHVGFHGVDNFTYTERRAVAFLNSLG</sequence>
<evidence type="ECO:0000256" key="1">
    <source>
        <dbReference type="ARBA" id="ARBA00010884"/>
    </source>
</evidence>
<dbReference type="Pfam" id="PF00561">
    <property type="entry name" value="Abhydrolase_1"/>
    <property type="match status" value="1"/>
</dbReference>
<dbReference type="InterPro" id="IPR012020">
    <property type="entry name" value="ABHD4"/>
</dbReference>
<dbReference type="EMBL" id="JBHTHY010000014">
    <property type="protein sequence ID" value="MFD0799100.1"/>
    <property type="molecule type" value="Genomic_DNA"/>
</dbReference>
<evidence type="ECO:0000313" key="5">
    <source>
        <dbReference type="EMBL" id="MFD0799100.1"/>
    </source>
</evidence>
<dbReference type="PANTHER" id="PTHR10794:SF94">
    <property type="entry name" value="ESTERASE YHET-RELATED"/>
    <property type="match status" value="1"/>
</dbReference>
<dbReference type="Proteomes" id="UP001597012">
    <property type="component" value="Unassembled WGS sequence"/>
</dbReference>
<reference evidence="6" key="1">
    <citation type="journal article" date="2019" name="Int. J. Syst. Evol. Microbiol.">
        <title>The Global Catalogue of Microorganisms (GCM) 10K type strain sequencing project: providing services to taxonomists for standard genome sequencing and annotation.</title>
        <authorList>
            <consortium name="The Broad Institute Genomics Platform"/>
            <consortium name="The Broad Institute Genome Sequencing Center for Infectious Disease"/>
            <person name="Wu L."/>
            <person name="Ma J."/>
        </authorList>
    </citation>
    <scope>NUCLEOTIDE SEQUENCE [LARGE SCALE GENOMIC DNA]</scope>
    <source>
        <strain evidence="6">CCUG 61948</strain>
    </source>
</reference>
<keyword evidence="2" id="KW-0719">Serine esterase</keyword>
<dbReference type="InterPro" id="IPR000073">
    <property type="entry name" value="AB_hydrolase_1"/>
</dbReference>
<evidence type="ECO:0000256" key="2">
    <source>
        <dbReference type="ARBA" id="ARBA00022487"/>
    </source>
</evidence>
<dbReference type="InterPro" id="IPR050960">
    <property type="entry name" value="AB_hydrolase_4_sf"/>
</dbReference>
<evidence type="ECO:0000256" key="3">
    <source>
        <dbReference type="ARBA" id="ARBA00022801"/>
    </source>
</evidence>
<evidence type="ECO:0000259" key="4">
    <source>
        <dbReference type="Pfam" id="PF00561"/>
    </source>
</evidence>
<comment type="similarity">
    <text evidence="1">Belongs to the AB hydrolase superfamily. AB hydrolase 4 family.</text>
</comment>
<organism evidence="5 6">
    <name type="scientific">Maribacter chungangensis</name>
    <dbReference type="NCBI Taxonomy" id="1069117"/>
    <lineage>
        <taxon>Bacteria</taxon>
        <taxon>Pseudomonadati</taxon>
        <taxon>Bacteroidota</taxon>
        <taxon>Flavobacteriia</taxon>
        <taxon>Flavobacteriales</taxon>
        <taxon>Flavobacteriaceae</taxon>
        <taxon>Maribacter</taxon>
    </lineage>
</organism>
<dbReference type="Gene3D" id="3.40.50.1820">
    <property type="entry name" value="alpha/beta hydrolase"/>
    <property type="match status" value="1"/>
</dbReference>
<proteinExistence type="inferred from homology"/>
<evidence type="ECO:0000313" key="6">
    <source>
        <dbReference type="Proteomes" id="UP001597012"/>
    </source>
</evidence>
<dbReference type="PROSITE" id="PS01133">
    <property type="entry name" value="UPF0017"/>
    <property type="match status" value="1"/>
</dbReference>
<keyword evidence="6" id="KW-1185">Reference proteome</keyword>
<accession>A0ABW3B7N2</accession>
<dbReference type="PIRSF" id="PIRSF005211">
    <property type="entry name" value="Ab_hydro_YheT"/>
    <property type="match status" value="1"/>
</dbReference>
<keyword evidence="3 5" id="KW-0378">Hydrolase</keyword>
<dbReference type="SUPFAM" id="SSF53474">
    <property type="entry name" value="alpha/beta-Hydrolases"/>
    <property type="match status" value="1"/>
</dbReference>
<dbReference type="GO" id="GO:0016787">
    <property type="term" value="F:hydrolase activity"/>
    <property type="evidence" value="ECO:0007669"/>
    <property type="project" value="UniProtKB-KW"/>
</dbReference>
<comment type="caution">
    <text evidence="5">The sequence shown here is derived from an EMBL/GenBank/DDBJ whole genome shotgun (WGS) entry which is preliminary data.</text>
</comment>
<feature type="domain" description="AB hydrolase-1" evidence="4">
    <location>
        <begin position="64"/>
        <end position="299"/>
    </location>
</feature>
<dbReference type="InterPro" id="IPR029058">
    <property type="entry name" value="AB_hydrolase_fold"/>
</dbReference>
<gene>
    <name evidence="5" type="ORF">ACFQZJ_16620</name>
</gene>
<protein>
    <submittedName>
        <fullName evidence="5">YheT family hydrolase</fullName>
    </submittedName>
</protein>
<dbReference type="RefSeq" id="WP_379936004.1">
    <property type="nucleotide sequence ID" value="NZ_JBHTHY010000014.1"/>
</dbReference>
<name>A0ABW3B7N2_9FLAO</name>